<reference evidence="1 2" key="1">
    <citation type="submission" date="2020-11" db="EMBL/GenBank/DDBJ databases">
        <authorList>
            <person name="Peeters C."/>
        </authorList>
    </citation>
    <scope>NUCLEOTIDE SEQUENCE [LARGE SCALE GENOMIC DNA]</scope>
    <source>
        <strain evidence="1 2">LMG 7974</strain>
    </source>
</reference>
<dbReference type="RefSeq" id="WP_229933432.1">
    <property type="nucleotide sequence ID" value="NZ_CAJHOF010000018.1"/>
</dbReference>
<keyword evidence="2" id="KW-1185">Reference proteome</keyword>
<evidence type="ECO:0000313" key="2">
    <source>
        <dbReference type="Proteomes" id="UP000789803"/>
    </source>
</evidence>
<comment type="caution">
    <text evidence="1">The sequence shown here is derived from an EMBL/GenBank/DDBJ whole genome shotgun (WGS) entry which is preliminary data.</text>
</comment>
<name>A0ABM8Q9D0_9BACT</name>
<sequence length="203" mass="23439">MLNLKAYSDELFRVDDVLTARYDEWLKFNEKYFYKQNDFNRAFLAYHFDLEQNLNQDEIIPLLNEPLKNHFLEGTFYSLNQALKALFDDSEVIHSSKYGGQPYHFKLLFKTSQTQLNKDTLKRADAIALNFKNVRSVYDGAVIQISSQVNTHIGAYITQGESIEIYPFVLRELSTKGGFNAYSTIKQDEVISINLDLRGGLAL</sequence>
<organism evidence="1 2">
    <name type="scientific">Campylobacter majalis</name>
    <dbReference type="NCBI Taxonomy" id="2790656"/>
    <lineage>
        <taxon>Bacteria</taxon>
        <taxon>Pseudomonadati</taxon>
        <taxon>Campylobacterota</taxon>
        <taxon>Epsilonproteobacteria</taxon>
        <taxon>Campylobacterales</taxon>
        <taxon>Campylobacteraceae</taxon>
        <taxon>Campylobacter</taxon>
    </lineage>
</organism>
<dbReference type="EMBL" id="CAJHOF010000018">
    <property type="protein sequence ID" value="CAD7289580.1"/>
    <property type="molecule type" value="Genomic_DNA"/>
</dbReference>
<protein>
    <submittedName>
        <fullName evidence="1">Uncharacterized protein</fullName>
    </submittedName>
</protein>
<dbReference type="Proteomes" id="UP000789803">
    <property type="component" value="Unassembled WGS sequence"/>
</dbReference>
<evidence type="ECO:0000313" key="1">
    <source>
        <dbReference type="EMBL" id="CAD7289580.1"/>
    </source>
</evidence>
<gene>
    <name evidence="1" type="ORF">LMG7974_01657</name>
</gene>
<dbReference type="InterPro" id="IPR006521">
    <property type="entry name" value="Tail_protein_I"/>
</dbReference>
<dbReference type="Pfam" id="PF09684">
    <property type="entry name" value="Tail_P2_I"/>
    <property type="match status" value="1"/>
</dbReference>
<accession>A0ABM8Q9D0</accession>
<proteinExistence type="predicted"/>